<accession>A0AAV8Y5G5</accession>
<gene>
    <name evidence="2" type="ORF">NQ318_013171</name>
</gene>
<evidence type="ECO:0000313" key="3">
    <source>
        <dbReference type="Proteomes" id="UP001162162"/>
    </source>
</evidence>
<dbReference type="EMBL" id="JAPWTK010000196">
    <property type="protein sequence ID" value="KAJ8946121.1"/>
    <property type="molecule type" value="Genomic_DNA"/>
</dbReference>
<reference evidence="2" key="1">
    <citation type="journal article" date="2023" name="Insect Mol. Biol.">
        <title>Genome sequencing provides insights into the evolution of gene families encoding plant cell wall-degrading enzymes in longhorned beetles.</title>
        <authorList>
            <person name="Shin N.R."/>
            <person name="Okamura Y."/>
            <person name="Kirsch R."/>
            <person name="Pauchet Y."/>
        </authorList>
    </citation>
    <scope>NUCLEOTIDE SEQUENCE</scope>
    <source>
        <strain evidence="2">AMC_N1</strain>
    </source>
</reference>
<evidence type="ECO:0000256" key="1">
    <source>
        <dbReference type="SAM" id="MobiDB-lite"/>
    </source>
</evidence>
<evidence type="ECO:0000313" key="2">
    <source>
        <dbReference type="EMBL" id="KAJ8946121.1"/>
    </source>
</evidence>
<feature type="region of interest" description="Disordered" evidence="1">
    <location>
        <begin position="443"/>
        <end position="465"/>
    </location>
</feature>
<protein>
    <submittedName>
        <fullName evidence="2">Uncharacterized protein</fullName>
    </submittedName>
</protein>
<comment type="caution">
    <text evidence="2">The sequence shown here is derived from an EMBL/GenBank/DDBJ whole genome shotgun (WGS) entry which is preliminary data.</text>
</comment>
<dbReference type="AlphaFoldDB" id="A0AAV8Y5G5"/>
<sequence>MDLSGDIQNLHEPFKFIKSRNESVSSVATNSKTNFDFGIIDINRINFESCTEYKLVVILQLETYTIEIDDEDYYPSSKSFQKVLQNDVQKNIYSRTFTRPKKRFTRPSIEKYNEEVYGKSNELQNDRVSFDSMRKSMDGQSYLGSSTIQEVSEPITSSNPLNFDLSQPTNSYYFENVLANAADIDSFQNMSPPSLVNSMCSSTFANLMESSFIKNDPVLREIRDTDYTETVLLQDSEPPMFQSITESCSSLNSDTPEMSYHGTFRKTVFESDKTDAVENINNSIDLNATYEKTTKTDLKPKNPENTVKEIQVNTRMEPNFNGTFRRTPKSNNTFRRSNQKNITSTLNSTFEIYPNEKDQDTTPTPTNNVGLGNFENKNVYLNNCNIINDTVESMKKQLSETVQITDLNRLSYCLDDENIRLDTDYTENDDINRTINMKRRSLGCSTGSADSLDRMSSLSNSSRGSNKMLDMADVDAIVEMQERSLQQVMSTPKPNTGTKKLWENNFISPIISNERLSDSDMSSNDEYKSVKSTFSKVSLEEYDGKSVKSLGYLGSNIDTKLKTAQRSAYTSAGQKPLQAVCNTVRGSYSNLKAVQSNIPGSQPNIYKPTGVSRATASTTNLLSMGHKLKGSYTSLRPISSNLPVAPPITPQLNSTLTLPKATNPNVTQNIDGHSKVVEVHPMPRERVVADNNFIKPQLPRASGLPRPTGIPRPSSRIPGPRSNLR</sequence>
<feature type="compositionally biased region" description="Low complexity" evidence="1">
    <location>
        <begin position="709"/>
        <end position="725"/>
    </location>
</feature>
<keyword evidence="3" id="KW-1185">Reference proteome</keyword>
<dbReference type="Proteomes" id="UP001162162">
    <property type="component" value="Unassembled WGS sequence"/>
</dbReference>
<proteinExistence type="predicted"/>
<feature type="compositionally biased region" description="Low complexity" evidence="1">
    <location>
        <begin position="454"/>
        <end position="465"/>
    </location>
</feature>
<organism evidence="2 3">
    <name type="scientific">Aromia moschata</name>
    <dbReference type="NCBI Taxonomy" id="1265417"/>
    <lineage>
        <taxon>Eukaryota</taxon>
        <taxon>Metazoa</taxon>
        <taxon>Ecdysozoa</taxon>
        <taxon>Arthropoda</taxon>
        <taxon>Hexapoda</taxon>
        <taxon>Insecta</taxon>
        <taxon>Pterygota</taxon>
        <taxon>Neoptera</taxon>
        <taxon>Endopterygota</taxon>
        <taxon>Coleoptera</taxon>
        <taxon>Polyphaga</taxon>
        <taxon>Cucujiformia</taxon>
        <taxon>Chrysomeloidea</taxon>
        <taxon>Cerambycidae</taxon>
        <taxon>Cerambycinae</taxon>
        <taxon>Callichromatini</taxon>
        <taxon>Aromia</taxon>
    </lineage>
</organism>
<feature type="region of interest" description="Disordered" evidence="1">
    <location>
        <begin position="693"/>
        <end position="725"/>
    </location>
</feature>
<name>A0AAV8Y5G5_9CUCU</name>